<protein>
    <recommendedName>
        <fullName evidence="2">AsmA domain-containing protein</fullName>
    </recommendedName>
</protein>
<reference evidence="3 4" key="1">
    <citation type="submission" date="2017-05" db="EMBL/GenBank/DDBJ databases">
        <title>Thiocyanate degradation by Thiohalobacter thiocyanaticus FOKN1.</title>
        <authorList>
            <person name="Oshiki M."/>
            <person name="Fukushima T."/>
            <person name="Kawano S."/>
            <person name="Nakagawa J."/>
        </authorList>
    </citation>
    <scope>NUCLEOTIDE SEQUENCE [LARGE SCALE GENOMIC DNA]</scope>
    <source>
        <strain evidence="3 4">FOKN1</strain>
    </source>
</reference>
<keyword evidence="1" id="KW-0812">Transmembrane</keyword>
<gene>
    <name evidence="3" type="ORF">FOKN1_0564</name>
</gene>
<accession>A0A1Z4VMZ1</accession>
<name>A0A1Z4VMZ1_9GAMM</name>
<dbReference type="RefSeq" id="WP_096364511.1">
    <property type="nucleotide sequence ID" value="NZ_AP018052.1"/>
</dbReference>
<feature type="domain" description="AsmA" evidence="2">
    <location>
        <begin position="2"/>
        <end position="591"/>
    </location>
</feature>
<keyword evidence="1" id="KW-0472">Membrane</keyword>
<dbReference type="OrthoDB" id="9766390at2"/>
<feature type="transmembrane region" description="Helical" evidence="1">
    <location>
        <begin position="7"/>
        <end position="29"/>
    </location>
</feature>
<keyword evidence="4" id="KW-1185">Reference proteome</keyword>
<evidence type="ECO:0000256" key="1">
    <source>
        <dbReference type="SAM" id="Phobius"/>
    </source>
</evidence>
<dbReference type="EMBL" id="AP018052">
    <property type="protein sequence ID" value="BAZ92967.1"/>
    <property type="molecule type" value="Genomic_DNA"/>
</dbReference>
<dbReference type="AlphaFoldDB" id="A0A1Z4VMZ1"/>
<dbReference type="PANTHER" id="PTHR30441">
    <property type="entry name" value="DUF748 DOMAIN-CONTAINING PROTEIN"/>
    <property type="match status" value="1"/>
</dbReference>
<dbReference type="GO" id="GO:0005886">
    <property type="term" value="C:plasma membrane"/>
    <property type="evidence" value="ECO:0007669"/>
    <property type="project" value="TreeGrafter"/>
</dbReference>
<dbReference type="Pfam" id="PF05170">
    <property type="entry name" value="AsmA"/>
    <property type="match status" value="1"/>
</dbReference>
<keyword evidence="1" id="KW-1133">Transmembrane helix</keyword>
<evidence type="ECO:0000313" key="3">
    <source>
        <dbReference type="EMBL" id="BAZ92967.1"/>
    </source>
</evidence>
<sequence>MKALRIVGILVGVLVLVLVIGAAALLIFVDPNDYKDQITRAVEEQTGRTLTIEGDMELSVFPWLGLEIGKTRLSNAKGFAEAPFAAVEEVGVQVRLLPLLRKELQMSTLRLKGLDLYLGVDKQGNPNWSDMIKPAAEPAPEADEGRGAALAGLAIGGVEISDANLVWDDQQAGARYQLRDLDLSLSEIAPETPIDFKLDFEVELDQPAMEGELELAGVLTLGPELQRFDIRDFKLETEAEGETLPGGKVEAELASAVTVDLGAGTLQVADLVLEAMGLKITGQASGQDIQSDQARFAGNLKLQEFVPRELIERLGQPAPEVSDATVLGKADADIGFSATSKSFNADKLSLRLDDSTLTGSAGIASFAAQAIRFDLTLDQIDLDRYLPPPAEGEVQAAPTPAQAAAGGAGALPLDTLRALNLDGTLRINQLKAYQLRSADVLVTVKAKDGLVRVNPARASMYQGGYSGDITLDARGDTARIALDEKVQGVQAGPLLKDLMGDDKLLGTADVNAKLTASGNTPEALKRTLNGNAGFSFTEGAVKGINVAALIRNAKARLEGKPAPADSGPNQTDFTSLTGTAKITNGVVRNDDLAAMSPLLRINGQGMADLPQEQVDYSLTVKLVGSLEGQGGEGLADLKGVAIPLRIEGPFAKPNYSVDLAKVLEGAAKEKVKEKVEEEVQKKLEDKLDDKVKDQLKGIFGR</sequence>
<dbReference type="PANTHER" id="PTHR30441:SF4">
    <property type="entry name" value="PROTEIN ASMA"/>
    <property type="match status" value="1"/>
</dbReference>
<dbReference type="InterPro" id="IPR052894">
    <property type="entry name" value="AsmA-related"/>
</dbReference>
<dbReference type="KEGG" id="ttc:FOKN1_0564"/>
<proteinExistence type="predicted"/>
<organism evidence="3 4">
    <name type="scientific">Thiohalobacter thiocyanaticus</name>
    <dbReference type="NCBI Taxonomy" id="585455"/>
    <lineage>
        <taxon>Bacteria</taxon>
        <taxon>Pseudomonadati</taxon>
        <taxon>Pseudomonadota</taxon>
        <taxon>Gammaproteobacteria</taxon>
        <taxon>Thiohalobacterales</taxon>
        <taxon>Thiohalobacteraceae</taxon>
        <taxon>Thiohalobacter</taxon>
    </lineage>
</organism>
<dbReference type="Proteomes" id="UP000218765">
    <property type="component" value="Chromosome"/>
</dbReference>
<dbReference type="InterPro" id="IPR007844">
    <property type="entry name" value="AsmA"/>
</dbReference>
<evidence type="ECO:0000313" key="4">
    <source>
        <dbReference type="Proteomes" id="UP000218765"/>
    </source>
</evidence>
<evidence type="ECO:0000259" key="2">
    <source>
        <dbReference type="Pfam" id="PF05170"/>
    </source>
</evidence>
<dbReference type="GO" id="GO:0090313">
    <property type="term" value="P:regulation of protein targeting to membrane"/>
    <property type="evidence" value="ECO:0007669"/>
    <property type="project" value="TreeGrafter"/>
</dbReference>